<dbReference type="Pfam" id="PF08240">
    <property type="entry name" value="ADH_N"/>
    <property type="match status" value="1"/>
</dbReference>
<sequence>MIGEKTMKAMIIEDYCDSPDFKCVDMEIPHKLEKNEVLVRMEAASVNPIDYKMRNGKMKMMKRLTFPAVLGRDGSGVVEKIGSSVKNFKVGDSVAGFFAKNHGTYAEYAVFEEDEIVTYPKDVMTPEEASAFPLVGCTVLEMMRKHPLVGEVLDREAESSFKTNVISEPRKDVKNLKVLVVGASGGTGQVACIIAKQFLSRYFNVKVYAVCSEKNAELVRKVGADVVIDYNKTSAKAGAHTTHSKGGLADSMKSICQVIRDEHHDDYVDLVLDCVGGYYYYNDVHQHFDCRRAENGVVYSTISAPNPNDYELTFGSLLNMGSYIATNKLRSLSSSSPSFYQIFVKKNTRDLHLLMNNIVTRENAHKNLPLLQYPLSNLKEAHLQMESQRTVGKIILNIAKRMK</sequence>
<dbReference type="Gene3D" id="3.40.50.720">
    <property type="entry name" value="NAD(P)-binding Rossmann-like Domain"/>
    <property type="match status" value="1"/>
</dbReference>
<dbReference type="GO" id="GO:0016491">
    <property type="term" value="F:oxidoreductase activity"/>
    <property type="evidence" value="ECO:0007669"/>
    <property type="project" value="InterPro"/>
</dbReference>
<dbReference type="GeneID" id="8852648"/>
<dbReference type="InterPro" id="IPR011032">
    <property type="entry name" value="GroES-like_sf"/>
</dbReference>
<accession>D2V196</accession>
<dbReference type="eggNOG" id="KOG1198">
    <property type="taxonomic scope" value="Eukaryota"/>
</dbReference>
<dbReference type="Gene3D" id="3.90.180.10">
    <property type="entry name" value="Medium-chain alcohol dehydrogenases, catalytic domain"/>
    <property type="match status" value="1"/>
</dbReference>
<dbReference type="InterPro" id="IPR050700">
    <property type="entry name" value="YIM1/Zinc_Alcohol_DH_Fams"/>
</dbReference>
<evidence type="ECO:0000313" key="3">
    <source>
        <dbReference type="Proteomes" id="UP000006671"/>
    </source>
</evidence>
<dbReference type="Pfam" id="PF13602">
    <property type="entry name" value="ADH_zinc_N_2"/>
    <property type="match status" value="1"/>
</dbReference>
<name>D2V196_NAEGR</name>
<organism evidence="3">
    <name type="scientific">Naegleria gruberi</name>
    <name type="common">Amoeba</name>
    <dbReference type="NCBI Taxonomy" id="5762"/>
    <lineage>
        <taxon>Eukaryota</taxon>
        <taxon>Discoba</taxon>
        <taxon>Heterolobosea</taxon>
        <taxon>Tetramitia</taxon>
        <taxon>Eutetramitia</taxon>
        <taxon>Vahlkampfiidae</taxon>
        <taxon>Naegleria</taxon>
    </lineage>
</organism>
<dbReference type="KEGG" id="ngr:NAEGRDRAFT_62806"/>
<dbReference type="SUPFAM" id="SSF51735">
    <property type="entry name" value="NAD(P)-binding Rossmann-fold domains"/>
    <property type="match status" value="1"/>
</dbReference>
<dbReference type="InParanoid" id="D2V196"/>
<dbReference type="InterPro" id="IPR020843">
    <property type="entry name" value="ER"/>
</dbReference>
<reference evidence="2 3" key="1">
    <citation type="journal article" date="2010" name="Cell">
        <title>The genome of Naegleria gruberi illuminates early eukaryotic versatility.</title>
        <authorList>
            <person name="Fritz-Laylin L.K."/>
            <person name="Prochnik S.E."/>
            <person name="Ginger M.L."/>
            <person name="Dacks J.B."/>
            <person name="Carpenter M.L."/>
            <person name="Field M.C."/>
            <person name="Kuo A."/>
            <person name="Paredez A."/>
            <person name="Chapman J."/>
            <person name="Pham J."/>
            <person name="Shu S."/>
            <person name="Neupane R."/>
            <person name="Cipriano M."/>
            <person name="Mancuso J."/>
            <person name="Tu H."/>
            <person name="Salamov A."/>
            <person name="Lindquist E."/>
            <person name="Shapiro H."/>
            <person name="Lucas S."/>
            <person name="Grigoriev I.V."/>
            <person name="Cande W.Z."/>
            <person name="Fulton C."/>
            <person name="Rokhsar D.S."/>
            <person name="Dawson S.C."/>
        </authorList>
    </citation>
    <scope>NUCLEOTIDE SEQUENCE [LARGE SCALE GENOMIC DNA]</scope>
    <source>
        <strain evidence="2 3">NEG-M</strain>
    </source>
</reference>
<evidence type="ECO:0000313" key="2">
    <source>
        <dbReference type="EMBL" id="EFC49269.1"/>
    </source>
</evidence>
<keyword evidence="3" id="KW-1185">Reference proteome</keyword>
<dbReference type="AlphaFoldDB" id="D2V196"/>
<dbReference type="PANTHER" id="PTHR11695">
    <property type="entry name" value="ALCOHOL DEHYDROGENASE RELATED"/>
    <property type="match status" value="1"/>
</dbReference>
<dbReference type="STRING" id="5762.D2V196"/>
<dbReference type="VEuPathDB" id="AmoebaDB:NAEGRDRAFT_62806"/>
<dbReference type="InterPro" id="IPR036291">
    <property type="entry name" value="NAD(P)-bd_dom_sf"/>
</dbReference>
<proteinExistence type="predicted"/>
<dbReference type="PANTHER" id="PTHR11695:SF294">
    <property type="entry name" value="RETICULON-4-INTERACTING PROTEIN 1, MITOCHONDRIAL"/>
    <property type="match status" value="1"/>
</dbReference>
<dbReference type="FunCoup" id="D2V196">
    <property type="interactions" value="5"/>
</dbReference>
<protein>
    <submittedName>
        <fullName evidence="2">Predicted protein</fullName>
    </submittedName>
</protein>
<dbReference type="SMART" id="SM00829">
    <property type="entry name" value="PKS_ER"/>
    <property type="match status" value="1"/>
</dbReference>
<dbReference type="Proteomes" id="UP000006671">
    <property type="component" value="Unassembled WGS sequence"/>
</dbReference>
<feature type="domain" description="Enoyl reductase (ER)" evidence="1">
    <location>
        <begin position="17"/>
        <end position="396"/>
    </location>
</feature>
<evidence type="ECO:0000259" key="1">
    <source>
        <dbReference type="SMART" id="SM00829"/>
    </source>
</evidence>
<dbReference type="InterPro" id="IPR013154">
    <property type="entry name" value="ADH-like_N"/>
</dbReference>
<gene>
    <name evidence="2" type="ORF">NAEGRDRAFT_62806</name>
</gene>
<dbReference type="OrthoDB" id="201656at2759"/>
<dbReference type="RefSeq" id="XP_002682013.1">
    <property type="nucleotide sequence ID" value="XM_002681967.1"/>
</dbReference>
<dbReference type="SUPFAM" id="SSF50129">
    <property type="entry name" value="GroES-like"/>
    <property type="match status" value="1"/>
</dbReference>
<dbReference type="EMBL" id="GG738848">
    <property type="protein sequence ID" value="EFC49269.1"/>
    <property type="molecule type" value="Genomic_DNA"/>
</dbReference>
<dbReference type="CDD" id="cd05289">
    <property type="entry name" value="MDR_like_2"/>
    <property type="match status" value="1"/>
</dbReference>